<dbReference type="RefSeq" id="WP_006056109.1">
    <property type="nucleotide sequence ID" value="NZ_RZHH01000003.1"/>
</dbReference>
<name>A0A482TBT2_9EURY</name>
<reference evidence="1 2" key="1">
    <citation type="submission" date="2018-12" db="EMBL/GenBank/DDBJ databases">
        <title>Genome analysis provides insights into bioremediation potentialities of Halogeometricum borinquense strain N11.</title>
        <authorList>
            <person name="Najjari A."/>
            <person name="Youssef N."/>
            <person name="Fhoula I."/>
            <person name="Ben Dhia O."/>
            <person name="Mahjoubi M."/>
            <person name="Ouzari H.I."/>
            <person name="Cherif A."/>
        </authorList>
    </citation>
    <scope>NUCLEOTIDE SEQUENCE [LARGE SCALE GENOMIC DNA]</scope>
    <source>
        <strain evidence="1 2">N11</strain>
    </source>
</reference>
<dbReference type="GeneID" id="9988933"/>
<dbReference type="Proteomes" id="UP000294028">
    <property type="component" value="Unassembled WGS sequence"/>
</dbReference>
<evidence type="ECO:0000313" key="2">
    <source>
        <dbReference type="Proteomes" id="UP000294028"/>
    </source>
</evidence>
<proteinExistence type="predicted"/>
<comment type="caution">
    <text evidence="1">The sequence shown here is derived from an EMBL/GenBank/DDBJ whole genome shotgun (WGS) entry which is preliminary data.</text>
</comment>
<protein>
    <submittedName>
        <fullName evidence="1">Uncharacterized protein</fullName>
    </submittedName>
</protein>
<gene>
    <name evidence="1" type="ORF">ELS19_18545</name>
</gene>
<organism evidence="1 2">
    <name type="scientific">Halogeometricum borinquense</name>
    <dbReference type="NCBI Taxonomy" id="60847"/>
    <lineage>
        <taxon>Archaea</taxon>
        <taxon>Methanobacteriati</taxon>
        <taxon>Methanobacteriota</taxon>
        <taxon>Stenosarchaea group</taxon>
        <taxon>Halobacteria</taxon>
        <taxon>Halobacteriales</taxon>
        <taxon>Haloferacaceae</taxon>
        <taxon>Halogeometricum</taxon>
    </lineage>
</organism>
<dbReference type="EMBL" id="RZHH01000003">
    <property type="protein sequence ID" value="RYJ08513.1"/>
    <property type="molecule type" value="Genomic_DNA"/>
</dbReference>
<sequence length="66" mass="7879">MNGPWLLWTTYPTGPWELQFCTRELMHFHVDELYYVDYDGEEAHSVHETTVVEIEDAPEFVQAEFK</sequence>
<evidence type="ECO:0000313" key="1">
    <source>
        <dbReference type="EMBL" id="RYJ08513.1"/>
    </source>
</evidence>
<accession>A0A482TBT2</accession>
<dbReference type="AlphaFoldDB" id="A0A482TBT2"/>